<sequence length="157" mass="17992">MEGLYFWDDFGIPTRFNSLISDQWNPTTDSLPSQGRRMDAKDLQYFKDVLSGMLDDILRKSEETIEDMTESGEVYADPADRATAESDRAFTLRLRDRERKLIKKIQKAINRIDDGDFGVCVECGEDISIPRLKARPMTTLCINCKSKQEEDEAVRGD</sequence>
<dbReference type="Gene3D" id="1.20.120.910">
    <property type="entry name" value="DksA, coiled-coil domain"/>
    <property type="match status" value="1"/>
</dbReference>
<keyword evidence="4" id="KW-0963">Cytoplasm</keyword>
<dbReference type="NCBIfam" id="TIGR02420">
    <property type="entry name" value="dksA"/>
    <property type="match status" value="1"/>
</dbReference>
<feature type="binding site" evidence="4">
    <location>
        <position position="141"/>
    </location>
    <ligand>
        <name>Zn(2+)</name>
        <dbReference type="ChEBI" id="CHEBI:29105"/>
    </ligand>
</feature>
<feature type="binding site" evidence="4">
    <location>
        <position position="120"/>
    </location>
    <ligand>
        <name>Zn(2+)</name>
        <dbReference type="ChEBI" id="CHEBI:29105"/>
    </ligand>
</feature>
<keyword evidence="2 4" id="KW-0863">Zinc-finger</keyword>
<evidence type="ECO:0000259" key="7">
    <source>
        <dbReference type="Pfam" id="PF21157"/>
    </source>
</evidence>
<comment type="subunit">
    <text evidence="4">Interacts directly with the RNA polymerase.</text>
</comment>
<evidence type="ECO:0000256" key="5">
    <source>
        <dbReference type="PROSITE-ProRule" id="PRU00510"/>
    </source>
</evidence>
<proteinExistence type="inferred from homology"/>
<protein>
    <recommendedName>
        <fullName evidence="4">RNA polymerase-binding transcription factor DksA</fullName>
    </recommendedName>
</protein>
<feature type="binding site" evidence="4">
    <location>
        <position position="123"/>
    </location>
    <ligand>
        <name>Zn(2+)</name>
        <dbReference type="ChEBI" id="CHEBI:29105"/>
    </ligand>
</feature>
<dbReference type="InterPro" id="IPR012784">
    <property type="entry name" value="DksA_RNA_pol-bd"/>
</dbReference>
<keyword evidence="9" id="KW-1185">Reference proteome</keyword>
<feature type="domain" description="Zinc finger DksA/TraR C4-type" evidence="6">
    <location>
        <begin position="115"/>
        <end position="149"/>
    </location>
</feature>
<dbReference type="EMBL" id="WODC01000002">
    <property type="protein sequence ID" value="MUM77003.1"/>
    <property type="molecule type" value="Genomic_DNA"/>
</dbReference>
<accession>A0A7K1KLP7</accession>
<dbReference type="SUPFAM" id="SSF109635">
    <property type="entry name" value="DnaK suppressor protein DksA, alpha-hairpin domain"/>
    <property type="match status" value="1"/>
</dbReference>
<keyword evidence="1 4" id="KW-0479">Metal-binding</keyword>
<dbReference type="SUPFAM" id="SSF57716">
    <property type="entry name" value="Glucocorticoid receptor-like (DNA-binding domain)"/>
    <property type="match status" value="1"/>
</dbReference>
<dbReference type="GO" id="GO:0008270">
    <property type="term" value="F:zinc ion binding"/>
    <property type="evidence" value="ECO:0007669"/>
    <property type="project" value="UniProtKB-UniRule"/>
</dbReference>
<dbReference type="Pfam" id="PF01258">
    <property type="entry name" value="zf-dskA_traR"/>
    <property type="match status" value="1"/>
</dbReference>
<keyword evidence="3 4" id="KW-0862">Zinc</keyword>
<evidence type="ECO:0000259" key="6">
    <source>
        <dbReference type="Pfam" id="PF01258"/>
    </source>
</evidence>
<dbReference type="AlphaFoldDB" id="A0A7K1KLP7"/>
<evidence type="ECO:0000313" key="8">
    <source>
        <dbReference type="EMBL" id="MUM77003.1"/>
    </source>
</evidence>
<feature type="binding site" evidence="4">
    <location>
        <position position="144"/>
    </location>
    <ligand>
        <name>Zn(2+)</name>
        <dbReference type="ChEBI" id="CHEBI:29105"/>
    </ligand>
</feature>
<dbReference type="HAMAP" id="MF_00926">
    <property type="entry name" value="DksA"/>
    <property type="match status" value="1"/>
</dbReference>
<dbReference type="InterPro" id="IPR037187">
    <property type="entry name" value="DnaK_N"/>
</dbReference>
<comment type="function">
    <text evidence="4">Transcription factor that acts by binding directly to the RNA polymerase (RNAP). Required for negative regulation of rRNA expression and positive regulation of several amino acid biosynthesis promoters.</text>
</comment>
<comment type="similarity">
    <text evidence="4">Belongs to the DksA family.</text>
</comment>
<evidence type="ECO:0000313" key="9">
    <source>
        <dbReference type="Proteomes" id="UP000461162"/>
    </source>
</evidence>
<comment type="subcellular location">
    <subcellularLocation>
        <location evidence="4">Cytoplasm</location>
    </subcellularLocation>
</comment>
<organism evidence="8 9">
    <name type="scientific">Pseudodesulfovibrio alkaliphilus</name>
    <dbReference type="NCBI Taxonomy" id="2661613"/>
    <lineage>
        <taxon>Bacteria</taxon>
        <taxon>Pseudomonadati</taxon>
        <taxon>Thermodesulfobacteriota</taxon>
        <taxon>Desulfovibrionia</taxon>
        <taxon>Desulfovibrionales</taxon>
        <taxon>Desulfovibrionaceae</taxon>
    </lineage>
</organism>
<evidence type="ECO:0000256" key="4">
    <source>
        <dbReference type="HAMAP-Rule" id="MF_00926"/>
    </source>
</evidence>
<dbReference type="InterPro" id="IPR048489">
    <property type="entry name" value="DksA_N"/>
</dbReference>
<dbReference type="PROSITE" id="PS51128">
    <property type="entry name" value="ZF_DKSA_2"/>
    <property type="match status" value="1"/>
</dbReference>
<feature type="zinc finger region" description="dksA C4-type" evidence="5">
    <location>
        <begin position="120"/>
        <end position="144"/>
    </location>
</feature>
<dbReference type="InterPro" id="IPR000962">
    <property type="entry name" value="Znf_DskA_TraR"/>
</dbReference>
<dbReference type="PANTHER" id="PTHR33823:SF2">
    <property type="entry name" value="RNA POLYMERASE-BINDING TRANSCRIPTION FACTOR DKSA"/>
    <property type="match status" value="1"/>
</dbReference>
<dbReference type="PANTHER" id="PTHR33823">
    <property type="entry name" value="RNA POLYMERASE-BINDING TRANSCRIPTION FACTOR DKSA-RELATED"/>
    <property type="match status" value="1"/>
</dbReference>
<feature type="domain" description="DnaK suppressor protein DksA N-terminal" evidence="7">
    <location>
        <begin position="43"/>
        <end position="112"/>
    </location>
</feature>
<comment type="caution">
    <text evidence="8">The sequence shown here is derived from an EMBL/GenBank/DDBJ whole genome shotgun (WGS) entry which is preliminary data.</text>
</comment>
<reference evidence="8 9" key="1">
    <citation type="submission" date="2019-11" db="EMBL/GenBank/DDBJ databases">
        <title>Pseudodesulfovibrio alkaliphilus, sp. nov., an alkaliphilic sulfate-reducing bacteria from mud volcano of Taman peninsula, Russia.</title>
        <authorList>
            <person name="Frolova A."/>
            <person name="Merkel A.Y."/>
            <person name="Slobodkin A.I."/>
        </authorList>
    </citation>
    <scope>NUCLEOTIDE SEQUENCE [LARGE SCALE GENOMIC DNA]</scope>
    <source>
        <strain evidence="8 9">F-1</strain>
    </source>
</reference>
<dbReference type="Pfam" id="PF21157">
    <property type="entry name" value="DksA_N"/>
    <property type="match status" value="1"/>
</dbReference>
<evidence type="ECO:0000256" key="2">
    <source>
        <dbReference type="ARBA" id="ARBA00022771"/>
    </source>
</evidence>
<dbReference type="Proteomes" id="UP000461162">
    <property type="component" value="Unassembled WGS sequence"/>
</dbReference>
<name>A0A7K1KLP7_9BACT</name>
<evidence type="ECO:0000256" key="1">
    <source>
        <dbReference type="ARBA" id="ARBA00022723"/>
    </source>
</evidence>
<evidence type="ECO:0000256" key="3">
    <source>
        <dbReference type="ARBA" id="ARBA00022833"/>
    </source>
</evidence>
<gene>
    <name evidence="4 8" type="primary">dksA</name>
    <name evidence="8" type="ORF">GKC30_05075</name>
</gene>
<dbReference type="GO" id="GO:0010468">
    <property type="term" value="P:regulation of gene expression"/>
    <property type="evidence" value="ECO:0007669"/>
    <property type="project" value="UniProtKB-UniRule"/>
</dbReference>
<dbReference type="GO" id="GO:0005737">
    <property type="term" value="C:cytoplasm"/>
    <property type="evidence" value="ECO:0007669"/>
    <property type="project" value="UniProtKB-SubCell"/>
</dbReference>